<reference evidence="3 4" key="1">
    <citation type="submission" date="2010-04" db="EMBL/GenBank/DDBJ databases">
        <title>The genome of Herbaspirillum seropedicae SmR1, an endophytic, nitrogen-fixing, plant-growth promoting beta-Proteobacteria.</title>
        <authorList>
            <person name="Pedrosa F.O."/>
            <person name="Monteiro R.A."/>
            <person name="Wassem R."/>
            <person name="Cruz L.M."/>
            <person name="Ayub R.A."/>
            <person name="Colauto N.B."/>
            <person name="Fernandez M.A."/>
            <person name="Fungaro M.H.P."/>
            <person name="Grisard E.C."/>
            <person name="Hungria M."/>
            <person name="Madeira H.M.F."/>
            <person name="Nodari R.O."/>
            <person name="Osaku C.A."/>
            <person name="Petzl-Erler M.L."/>
            <person name="Terenzi H."/>
            <person name="Vieira L.G.E."/>
            <person name="Almeida M.I.M."/>
            <person name="Alves L.R."/>
            <person name="Arantes O.M.N."/>
            <person name="Balsanelli E."/>
            <person name="Barcellos F.G."/>
            <person name="Baura V.A."/>
            <person name="Binde D.R."/>
            <person name="Campo R.J."/>
            <person name="Chubatsu L.S."/>
            <person name="Chueire L.M.O."/>
            <person name="Ciferri R.R."/>
            <person name="Correa L.C."/>
            <person name="da Conceicao Silva J.L."/>
            <person name="Dabul A.N.G."/>
            <person name="Dambros B.P."/>
            <person name="Faoro H."/>
            <person name="Favetti A."/>
            <person name="Friedermann G."/>
            <person name="Furlaneto M.C."/>
            <person name="Gasques L.S."/>
            <person name="Gimenes C.C.T."/>
            <person name="Gioppo N.M.R."/>
            <person name="Glienke-Blanco C."/>
            <person name="Godoy L.P."/>
            <person name="Guerra M.P."/>
            <person name="Karp S."/>
            <person name="Kava-Cordeiro V."/>
            <person name="Margarido V.P."/>
            <person name="Mathioni S.M."/>
            <person name="Menck-Soares M.A."/>
            <person name="Murace N.K."/>
            <person name="Nicolas M.F."/>
            <person name="Oliveira C.E.C."/>
            <person name="Pagnan N.A.B."/>
            <person name="Pamphile J.A."/>
            <person name="Patussi E.V."/>
            <person name="Pereira L.F.P."/>
            <person name="Pereira-Ferrari L."/>
            <person name="Pinto F.G.S."/>
            <person name="Precoma C."/>
            <person name="Prioli A.J."/>
            <person name="Prioli S.M.A.P."/>
            <person name="Raittz R.T."/>
            <person name="Ramos H.J.O."/>
            <person name="Ribeiro E.M.S.F."/>
            <person name="Rigo L.U."/>
            <person name="Rocha C.L.M.S.C."/>
            <person name="Rocha S.N."/>
            <person name="Santos K."/>
            <person name="Satori D."/>
            <person name="Silva A.G."/>
            <person name="Simao R.C.G."/>
            <person name="Soares M.A.M."/>
            <person name="Souza E.M."/>
            <person name="Steffens M.B.R."/>
            <person name="Steindel M."/>
            <person name="Tadra-Sfeir M.Z."/>
            <person name="Takahashi E.K."/>
            <person name="Torres R.A."/>
            <person name="Valle J.S."/>
            <person name="Vernal J.I."/>
            <person name="Vilas-Boas L.A."/>
            <person name="Watanabe M.A.E."/>
            <person name="Weiss V.A."/>
            <person name="Yates M.A."/>
            <person name="Souza E.M."/>
        </authorList>
    </citation>
    <scope>NUCLEOTIDE SEQUENCE [LARGE SCALE GENOMIC DNA]</scope>
    <source>
        <strain evidence="3 4">SmR1</strain>
    </source>
</reference>
<keyword evidence="4" id="KW-1185">Reference proteome</keyword>
<dbReference type="SUPFAM" id="SSF51182">
    <property type="entry name" value="RmlC-like cupins"/>
    <property type="match status" value="1"/>
</dbReference>
<dbReference type="eggNOG" id="COG3450">
    <property type="taxonomic scope" value="Bacteria"/>
</dbReference>
<dbReference type="PANTHER" id="PTHR40943">
    <property type="entry name" value="CYTOPLASMIC PROTEIN-RELATED"/>
    <property type="match status" value="1"/>
</dbReference>
<dbReference type="InterPro" id="IPR008579">
    <property type="entry name" value="UGlyAH_Cupin_dom"/>
</dbReference>
<dbReference type="OrthoDB" id="9799053at2"/>
<dbReference type="STRING" id="757424.Hsero_2208"/>
<sequence>MTTTHAITQFRLSSPTPEFDHPREERRLDGNPLRTTWNHFTSASGEVSAGIWACERGSWRIAFAQNKDEYFYVLEGRCRVIDEQGHAAEAGPGDAMVIPAGFKGVFEVVEALRKHYVIVTGKISSNQTDRADRE</sequence>
<gene>
    <name evidence="3" type="ordered locus">Hsero_2208</name>
</gene>
<feature type="compositionally biased region" description="Polar residues" evidence="1">
    <location>
        <begin position="1"/>
        <end position="16"/>
    </location>
</feature>
<dbReference type="EMBL" id="CP002039">
    <property type="protein sequence ID" value="ADJ63707.1"/>
    <property type="molecule type" value="Genomic_DNA"/>
</dbReference>
<evidence type="ECO:0000313" key="3">
    <source>
        <dbReference type="EMBL" id="ADJ63707.1"/>
    </source>
</evidence>
<dbReference type="Gene3D" id="2.60.120.10">
    <property type="entry name" value="Jelly Rolls"/>
    <property type="match status" value="1"/>
</dbReference>
<organism evidence="3 4">
    <name type="scientific">Herbaspirillum seropedicae (strain SmR1)</name>
    <dbReference type="NCBI Taxonomy" id="757424"/>
    <lineage>
        <taxon>Bacteria</taxon>
        <taxon>Pseudomonadati</taxon>
        <taxon>Pseudomonadota</taxon>
        <taxon>Betaproteobacteria</taxon>
        <taxon>Burkholderiales</taxon>
        <taxon>Oxalobacteraceae</taxon>
        <taxon>Herbaspirillum</taxon>
    </lineage>
</organism>
<dbReference type="Pfam" id="PF05899">
    <property type="entry name" value="Cupin_3"/>
    <property type="match status" value="1"/>
</dbReference>
<dbReference type="CDD" id="cd02227">
    <property type="entry name" value="cupin_TM1112-like"/>
    <property type="match status" value="1"/>
</dbReference>
<dbReference type="AlphaFoldDB" id="D8IU45"/>
<dbReference type="PANTHER" id="PTHR40943:SF2">
    <property type="entry name" value="(S)-UREIDOGLYCINE AMINOHYDROLASE CUPIN DOMAIN-CONTAINING PROTEIN"/>
    <property type="match status" value="1"/>
</dbReference>
<evidence type="ECO:0000313" key="4">
    <source>
        <dbReference type="Proteomes" id="UP000000329"/>
    </source>
</evidence>
<dbReference type="InterPro" id="IPR014710">
    <property type="entry name" value="RmlC-like_jellyroll"/>
</dbReference>
<name>D8IU45_HERSS</name>
<dbReference type="KEGG" id="hse:Hsero_2208"/>
<dbReference type="Proteomes" id="UP000000329">
    <property type="component" value="Chromosome"/>
</dbReference>
<feature type="region of interest" description="Disordered" evidence="1">
    <location>
        <begin position="1"/>
        <end position="25"/>
    </location>
</feature>
<evidence type="ECO:0000259" key="2">
    <source>
        <dbReference type="Pfam" id="PF05899"/>
    </source>
</evidence>
<proteinExistence type="predicted"/>
<dbReference type="RefSeq" id="WP_013234186.1">
    <property type="nucleotide sequence ID" value="NC_014323.1"/>
</dbReference>
<feature type="domain" description="(S)-ureidoglycine aminohydrolase cupin" evidence="2">
    <location>
        <begin position="42"/>
        <end position="116"/>
    </location>
</feature>
<evidence type="ECO:0000256" key="1">
    <source>
        <dbReference type="SAM" id="MobiDB-lite"/>
    </source>
</evidence>
<accession>D8IU45</accession>
<protein>
    <submittedName>
        <fullName evidence="3">Cupin superfamily enzyme protein</fullName>
    </submittedName>
</protein>
<dbReference type="HOGENOM" id="CLU_147448_1_1_4"/>
<dbReference type="GeneID" id="29392224"/>
<dbReference type="InterPro" id="IPR011051">
    <property type="entry name" value="RmlC_Cupin_sf"/>
</dbReference>